<dbReference type="AlphaFoldDB" id="A0A7S3CCG8"/>
<sequence length="318" mass="35404">MLAMASPARPIGGPTQQEVPGSCDADGELNAQVPHKRRKNLRQNAAQYPSTSYVVSFSDEELDEKLEQEEEEYVRVVMAKSVAMTGGARSDPLRNTVEWARHLAESPHSVLLDVKNYDEDVRRAKQVLARLRIFRQEDLLQRRKGLRPASLRSLNLIPASSYSQHHPQVSDGAVAGEAYPVRSSRVGTQFQATLPALRRGPAPASSSSAGDAEEPTRVWPAQGDHSAWKAGEARRAAAHLTDPVDYGWSEEEYAAFKRALDRCGPISAPDRWAGDPKHYDPFRDIARWMAKDLGEARVSGRQVAAFYFQVYEVVKLDR</sequence>
<evidence type="ECO:0000256" key="1">
    <source>
        <dbReference type="SAM" id="MobiDB-lite"/>
    </source>
</evidence>
<feature type="compositionally biased region" description="Low complexity" evidence="1">
    <location>
        <begin position="197"/>
        <end position="210"/>
    </location>
</feature>
<gene>
    <name evidence="2" type="ORF">CROS1456_LOCUS5478</name>
</gene>
<feature type="region of interest" description="Disordered" evidence="1">
    <location>
        <begin position="197"/>
        <end position="218"/>
    </location>
</feature>
<organism evidence="2">
    <name type="scientific">Chloropicon roscoffensis</name>
    <dbReference type="NCBI Taxonomy" id="1461544"/>
    <lineage>
        <taxon>Eukaryota</taxon>
        <taxon>Viridiplantae</taxon>
        <taxon>Chlorophyta</taxon>
        <taxon>Chloropicophyceae</taxon>
        <taxon>Chloropicales</taxon>
        <taxon>Chloropicaceae</taxon>
        <taxon>Chloropicon</taxon>
    </lineage>
</organism>
<feature type="region of interest" description="Disordered" evidence="1">
    <location>
        <begin position="1"/>
        <end position="29"/>
    </location>
</feature>
<name>A0A7S3CCG8_9CHLO</name>
<accession>A0A7S3CCG8</accession>
<reference evidence="2" key="1">
    <citation type="submission" date="2021-01" db="EMBL/GenBank/DDBJ databases">
        <authorList>
            <person name="Corre E."/>
            <person name="Pelletier E."/>
            <person name="Niang G."/>
            <person name="Scheremetjew M."/>
            <person name="Finn R."/>
            <person name="Kale V."/>
            <person name="Holt S."/>
            <person name="Cochrane G."/>
            <person name="Meng A."/>
            <person name="Brown T."/>
            <person name="Cohen L."/>
        </authorList>
    </citation>
    <scope>NUCLEOTIDE SEQUENCE</scope>
    <source>
        <strain evidence="2">RCC1871</strain>
    </source>
</reference>
<evidence type="ECO:0000313" key="2">
    <source>
        <dbReference type="EMBL" id="CAE0192388.1"/>
    </source>
</evidence>
<protein>
    <submittedName>
        <fullName evidence="2">Uncharacterized protein</fullName>
    </submittedName>
</protein>
<dbReference type="EMBL" id="HBHZ01007097">
    <property type="protein sequence ID" value="CAE0192388.1"/>
    <property type="molecule type" value="Transcribed_RNA"/>
</dbReference>
<proteinExistence type="predicted"/>